<dbReference type="RefSeq" id="WP_345648633.1">
    <property type="nucleotide sequence ID" value="NZ_BAABLY010000059.1"/>
</dbReference>
<gene>
    <name evidence="1" type="ORF">WHI96_13140</name>
</gene>
<protein>
    <submittedName>
        <fullName evidence="1">Uncharacterized protein</fullName>
    </submittedName>
</protein>
<dbReference type="EMBL" id="JBEDNP010000006">
    <property type="protein sequence ID" value="MEQ3539768.1"/>
    <property type="molecule type" value="Genomic_DNA"/>
</dbReference>
<evidence type="ECO:0000313" key="2">
    <source>
        <dbReference type="Proteomes" id="UP001464923"/>
    </source>
</evidence>
<comment type="caution">
    <text evidence="1">The sequence shown here is derived from an EMBL/GenBank/DDBJ whole genome shotgun (WGS) entry which is preliminary data.</text>
</comment>
<proteinExistence type="predicted"/>
<evidence type="ECO:0000313" key="1">
    <source>
        <dbReference type="EMBL" id="MEQ3539768.1"/>
    </source>
</evidence>
<name>A0ABV1JWL6_9PSEU</name>
<reference evidence="1 2" key="1">
    <citation type="submission" date="2024-03" db="EMBL/GenBank/DDBJ databases">
        <title>Draft genome sequence of Pseudonocardia tropica JCM 19149.</title>
        <authorList>
            <person name="Butdee W."/>
            <person name="Duangmal K."/>
        </authorList>
    </citation>
    <scope>NUCLEOTIDE SEQUENCE [LARGE SCALE GENOMIC DNA]</scope>
    <source>
        <strain evidence="1 2">JCM 19149</strain>
    </source>
</reference>
<accession>A0ABV1JWL6</accession>
<sequence length="200" mass="22250">MDVFWQIVRDGAPLLTLLAILATLRGQRVINANAARERYSQARNEALMVILSPRVPSGGVYIGGALRWDPSVLSLVLEVTGTSPIVKVESVLVDPSPVDSSDKIVSDSPKTMSVMKAGAEESMQTITNAAGDDGYMWRVTWEDAHGYVWRNYYDLREGKTTGLVLFQSPAGGSPITDPRWWQRWRNGVLPYDNWAPRRES</sequence>
<dbReference type="Proteomes" id="UP001464923">
    <property type="component" value="Unassembled WGS sequence"/>
</dbReference>
<keyword evidence="2" id="KW-1185">Reference proteome</keyword>
<organism evidence="1 2">
    <name type="scientific">Pseudonocardia tropica</name>
    <dbReference type="NCBI Taxonomy" id="681289"/>
    <lineage>
        <taxon>Bacteria</taxon>
        <taxon>Bacillati</taxon>
        <taxon>Actinomycetota</taxon>
        <taxon>Actinomycetes</taxon>
        <taxon>Pseudonocardiales</taxon>
        <taxon>Pseudonocardiaceae</taxon>
        <taxon>Pseudonocardia</taxon>
    </lineage>
</organism>